<evidence type="ECO:0000313" key="4">
    <source>
        <dbReference type="EMBL" id="PWW83244.1"/>
    </source>
</evidence>
<keyword evidence="5" id="KW-1185">Reference proteome</keyword>
<dbReference type="SUPFAM" id="SSF52172">
    <property type="entry name" value="CheY-like"/>
    <property type="match status" value="1"/>
</dbReference>
<dbReference type="AlphaFoldDB" id="A0A317T940"/>
<evidence type="ECO:0000256" key="1">
    <source>
        <dbReference type="ARBA" id="ARBA00022553"/>
    </source>
</evidence>
<dbReference type="Proteomes" id="UP000246278">
    <property type="component" value="Unassembled WGS sequence"/>
</dbReference>
<dbReference type="InterPro" id="IPR001789">
    <property type="entry name" value="Sig_transdc_resp-reg_receiver"/>
</dbReference>
<evidence type="ECO:0000313" key="5">
    <source>
        <dbReference type="Proteomes" id="UP000246278"/>
    </source>
</evidence>
<keyword evidence="1 2" id="KW-0597">Phosphoprotein</keyword>
<dbReference type="InterPro" id="IPR050595">
    <property type="entry name" value="Bact_response_regulator"/>
</dbReference>
<dbReference type="SMART" id="SM00448">
    <property type="entry name" value="REC"/>
    <property type="match status" value="1"/>
</dbReference>
<dbReference type="OrthoDB" id="9789181at2"/>
<dbReference type="InterPro" id="IPR011006">
    <property type="entry name" value="CheY-like_superfamily"/>
</dbReference>
<dbReference type="PROSITE" id="PS50110">
    <property type="entry name" value="RESPONSE_REGULATORY"/>
    <property type="match status" value="1"/>
</dbReference>
<dbReference type="Gene3D" id="3.40.50.2300">
    <property type="match status" value="1"/>
</dbReference>
<dbReference type="PANTHER" id="PTHR44591">
    <property type="entry name" value="STRESS RESPONSE REGULATOR PROTEIN 1"/>
    <property type="match status" value="1"/>
</dbReference>
<evidence type="ECO:0000259" key="3">
    <source>
        <dbReference type="PROSITE" id="PS50110"/>
    </source>
</evidence>
<comment type="caution">
    <text evidence="4">The sequence shown here is derived from an EMBL/GenBank/DDBJ whole genome shotgun (WGS) entry which is preliminary data.</text>
</comment>
<feature type="modified residue" description="4-aspartylphosphate" evidence="2">
    <location>
        <position position="53"/>
    </location>
</feature>
<gene>
    <name evidence="4" type="ORF">CR164_01405</name>
</gene>
<dbReference type="Pfam" id="PF00072">
    <property type="entry name" value="Response_reg"/>
    <property type="match status" value="1"/>
</dbReference>
<proteinExistence type="predicted"/>
<protein>
    <recommendedName>
        <fullName evidence="3">Response regulatory domain-containing protein</fullName>
    </recommendedName>
</protein>
<dbReference type="EMBL" id="PDNZ01000001">
    <property type="protein sequence ID" value="PWW83244.1"/>
    <property type="molecule type" value="Genomic_DNA"/>
</dbReference>
<dbReference type="GO" id="GO:0000160">
    <property type="term" value="P:phosphorelay signal transduction system"/>
    <property type="evidence" value="ECO:0007669"/>
    <property type="project" value="InterPro"/>
</dbReference>
<accession>A0A317T940</accession>
<evidence type="ECO:0000256" key="2">
    <source>
        <dbReference type="PROSITE-ProRule" id="PRU00169"/>
    </source>
</evidence>
<dbReference type="CDD" id="cd17546">
    <property type="entry name" value="REC_hyHK_CKI1_RcsC-like"/>
    <property type="match status" value="1"/>
</dbReference>
<sequence>MKILIMDDEPLILKLLENYLTMLNHQVASVSNGKKGLELFLQDPEAFDLIITDFKMSGLDGISVIARLKEEGYDVPVVFISGYGMADKKEVTQDLKIVAVLDKPFDLSELNEVLSQVENPENE</sequence>
<organism evidence="4 5">
    <name type="scientific">Prosthecochloris marina</name>
    <dbReference type="NCBI Taxonomy" id="2017681"/>
    <lineage>
        <taxon>Bacteria</taxon>
        <taxon>Pseudomonadati</taxon>
        <taxon>Chlorobiota</taxon>
        <taxon>Chlorobiia</taxon>
        <taxon>Chlorobiales</taxon>
        <taxon>Chlorobiaceae</taxon>
        <taxon>Prosthecochloris</taxon>
    </lineage>
</organism>
<reference evidence="5" key="1">
    <citation type="submission" date="2017-10" db="EMBL/GenBank/DDBJ databases">
        <authorList>
            <person name="Gaisin V.A."/>
            <person name="Rysina M.S."/>
            <person name="Grouzdev D.S."/>
        </authorList>
    </citation>
    <scope>NUCLEOTIDE SEQUENCE [LARGE SCALE GENOMIC DNA]</scope>
    <source>
        <strain evidence="5">V1</strain>
    </source>
</reference>
<dbReference type="PANTHER" id="PTHR44591:SF3">
    <property type="entry name" value="RESPONSE REGULATORY DOMAIN-CONTAINING PROTEIN"/>
    <property type="match status" value="1"/>
</dbReference>
<feature type="domain" description="Response regulatory" evidence="3">
    <location>
        <begin position="2"/>
        <end position="118"/>
    </location>
</feature>
<dbReference type="RefSeq" id="WP_110022124.1">
    <property type="nucleotide sequence ID" value="NZ_PDNZ01000001.1"/>
</dbReference>
<name>A0A317T940_9CHLB</name>